<evidence type="ECO:0000256" key="1">
    <source>
        <dbReference type="SAM" id="Phobius"/>
    </source>
</evidence>
<proteinExistence type="predicted"/>
<name>A0A8D8SM28_9HEMI</name>
<organism evidence="2">
    <name type="scientific">Cacopsylla melanoneura</name>
    <dbReference type="NCBI Taxonomy" id="428564"/>
    <lineage>
        <taxon>Eukaryota</taxon>
        <taxon>Metazoa</taxon>
        <taxon>Ecdysozoa</taxon>
        <taxon>Arthropoda</taxon>
        <taxon>Hexapoda</taxon>
        <taxon>Insecta</taxon>
        <taxon>Pterygota</taxon>
        <taxon>Neoptera</taxon>
        <taxon>Paraneoptera</taxon>
        <taxon>Hemiptera</taxon>
        <taxon>Sternorrhyncha</taxon>
        <taxon>Psylloidea</taxon>
        <taxon>Psyllidae</taxon>
        <taxon>Psyllinae</taxon>
        <taxon>Cacopsylla</taxon>
    </lineage>
</organism>
<feature type="transmembrane region" description="Helical" evidence="1">
    <location>
        <begin position="58"/>
        <end position="80"/>
    </location>
</feature>
<reference evidence="2" key="1">
    <citation type="submission" date="2021-05" db="EMBL/GenBank/DDBJ databases">
        <authorList>
            <person name="Alioto T."/>
            <person name="Alioto T."/>
            <person name="Gomez Garrido J."/>
        </authorList>
    </citation>
    <scope>NUCLEOTIDE SEQUENCE</scope>
</reference>
<keyword evidence="1" id="KW-0812">Transmembrane</keyword>
<feature type="transmembrane region" description="Helical" evidence="1">
    <location>
        <begin position="86"/>
        <end position="108"/>
    </location>
</feature>
<sequence>MSSITVLWIFFQSNLNSMYPKWCISLSQLLHSGGCPLKSMKIYKQNIFDLDYKNLRPVLFKVIFCSSISLKISATAFFLLHLFSPASWAVCQPCLGICLQICFHKVCVAKKNITLRRK</sequence>
<protein>
    <submittedName>
        <fullName evidence="2">Uncharacterized protein</fullName>
    </submittedName>
</protein>
<keyword evidence="1" id="KW-1133">Transmembrane helix</keyword>
<dbReference type="EMBL" id="HBUF01222516">
    <property type="protein sequence ID" value="CAG6670034.1"/>
    <property type="molecule type" value="Transcribed_RNA"/>
</dbReference>
<evidence type="ECO:0000313" key="2">
    <source>
        <dbReference type="EMBL" id="CAG6670034.1"/>
    </source>
</evidence>
<keyword evidence="1" id="KW-0472">Membrane</keyword>
<accession>A0A8D8SM28</accession>
<dbReference type="AlphaFoldDB" id="A0A8D8SM28"/>